<keyword evidence="2" id="KW-1185">Reference proteome</keyword>
<dbReference type="Proteomes" id="UP000734511">
    <property type="component" value="Unassembled WGS sequence"/>
</dbReference>
<evidence type="ECO:0000313" key="2">
    <source>
        <dbReference type="Proteomes" id="UP000734511"/>
    </source>
</evidence>
<gene>
    <name evidence="1" type="ORF">HCN08_16965</name>
</gene>
<dbReference type="RefSeq" id="WP_167983935.1">
    <property type="nucleotide sequence ID" value="NZ_JAATEJ010000012.1"/>
</dbReference>
<name>A0ABX0ZTX7_9ACTN</name>
<comment type="caution">
    <text evidence="1">The sequence shown here is derived from an EMBL/GenBank/DDBJ whole genome shotgun (WGS) entry which is preliminary data.</text>
</comment>
<proteinExistence type="predicted"/>
<sequence>MSVVDGGPEPLYVSERLRCCICGDDTADADDYVQLTLTAEGTNAQQALGAHARHLNDVLATGFSVEVHLM</sequence>
<evidence type="ECO:0000313" key="1">
    <source>
        <dbReference type="EMBL" id="NJP45073.1"/>
    </source>
</evidence>
<organism evidence="1 2">
    <name type="scientific">Actinacidiphila epipremni</name>
    <dbReference type="NCBI Taxonomy" id="2053013"/>
    <lineage>
        <taxon>Bacteria</taxon>
        <taxon>Bacillati</taxon>
        <taxon>Actinomycetota</taxon>
        <taxon>Actinomycetes</taxon>
        <taxon>Kitasatosporales</taxon>
        <taxon>Streptomycetaceae</taxon>
        <taxon>Actinacidiphila</taxon>
    </lineage>
</organism>
<accession>A0ABX0ZTX7</accession>
<reference evidence="1 2" key="1">
    <citation type="submission" date="2020-03" db="EMBL/GenBank/DDBJ databases">
        <title>WGS of actinomycetes isolated from Thailand.</title>
        <authorList>
            <person name="Thawai C."/>
        </authorList>
    </citation>
    <scope>NUCLEOTIDE SEQUENCE [LARGE SCALE GENOMIC DNA]</scope>
    <source>
        <strain evidence="1 2">PRB2-1</strain>
    </source>
</reference>
<dbReference type="EMBL" id="JAATEJ010000012">
    <property type="protein sequence ID" value="NJP45073.1"/>
    <property type="molecule type" value="Genomic_DNA"/>
</dbReference>
<protein>
    <submittedName>
        <fullName evidence="1">Uncharacterized protein</fullName>
    </submittedName>
</protein>